<dbReference type="GO" id="GO:0016020">
    <property type="term" value="C:membrane"/>
    <property type="evidence" value="ECO:0007669"/>
    <property type="project" value="UniProtKB-SubCell"/>
</dbReference>
<evidence type="ECO:0000256" key="10">
    <source>
        <dbReference type="ARBA" id="ARBA00039001"/>
    </source>
</evidence>
<dbReference type="Gene3D" id="1.20.120.1760">
    <property type="match status" value="1"/>
</dbReference>
<feature type="transmembrane region" description="Helical" evidence="12">
    <location>
        <begin position="229"/>
        <end position="252"/>
    </location>
</feature>
<accession>A0A194PGF6</accession>
<keyword evidence="5 12" id="KW-1133">Transmembrane helix</keyword>
<proteinExistence type="predicted"/>
<organism evidence="13 14">
    <name type="scientific">Papilio xuthus</name>
    <name type="common">Asian swallowtail butterfly</name>
    <dbReference type="NCBI Taxonomy" id="66420"/>
    <lineage>
        <taxon>Eukaryota</taxon>
        <taxon>Metazoa</taxon>
        <taxon>Ecdysozoa</taxon>
        <taxon>Arthropoda</taxon>
        <taxon>Hexapoda</taxon>
        <taxon>Insecta</taxon>
        <taxon>Pterygota</taxon>
        <taxon>Neoptera</taxon>
        <taxon>Endopterygota</taxon>
        <taxon>Lepidoptera</taxon>
        <taxon>Glossata</taxon>
        <taxon>Ditrysia</taxon>
        <taxon>Papilionoidea</taxon>
        <taxon>Papilionidae</taxon>
        <taxon>Papilioninae</taxon>
        <taxon>Papilio</taxon>
    </lineage>
</organism>
<evidence type="ECO:0000256" key="2">
    <source>
        <dbReference type="ARBA" id="ARBA00022516"/>
    </source>
</evidence>
<evidence type="ECO:0000256" key="4">
    <source>
        <dbReference type="ARBA" id="ARBA00022692"/>
    </source>
</evidence>
<dbReference type="InterPro" id="IPR050324">
    <property type="entry name" value="CDP-alcohol_PTase-I"/>
</dbReference>
<dbReference type="InterPro" id="IPR000462">
    <property type="entry name" value="CDP-OH_P_trans"/>
</dbReference>
<evidence type="ECO:0000256" key="3">
    <source>
        <dbReference type="ARBA" id="ARBA00022679"/>
    </source>
</evidence>
<dbReference type="GO" id="GO:0005739">
    <property type="term" value="C:mitochondrion"/>
    <property type="evidence" value="ECO:0007669"/>
    <property type="project" value="TreeGrafter"/>
</dbReference>
<dbReference type="GO" id="GO:0043337">
    <property type="term" value="F:cardiolipin synthase (CMP-forming)"/>
    <property type="evidence" value="ECO:0007669"/>
    <property type="project" value="UniProtKB-EC"/>
</dbReference>
<sequence length="400" mass="45537">MNLINFRIIKQVQTLCRNHVGYFNKTYSTLKVHTLVIRNRNNPVKYKISLSSAVCVYSSDSKKHFLDLEKKAVEFKDAFEHKKEQIKETEHRIRQKGVQLVKDIKQQKEITGQKIKVKKDYIIKDLQETKAKVKEKIEEVVERENVFTIPNILCVARITMSPYLGYVILQNNYNLALGLLVFAGVTDLLDGWIARTWKSQSSKMGSFLDPMADKVLVATLFVCLTWQDLIPLSLTLLIIARDVVLVAAGFVIRYKSLPPPVNADSSNSSPTLALYHLAIVALFTIWRLNVERDKNINCLLKRMDERQNAIQRYIFYGERTLSRYFDVTHATAQLAPTFISKVNTAIQLLLVGTTLASPVFDYVHHPALQVLCGVTAASTVVSALSYLISKDTYKILKKKL</sequence>
<keyword evidence="4 12" id="KW-0812">Transmembrane</keyword>
<dbReference type="AlphaFoldDB" id="A0A194PGF6"/>
<evidence type="ECO:0000256" key="5">
    <source>
        <dbReference type="ARBA" id="ARBA00022989"/>
    </source>
</evidence>
<keyword evidence="8" id="KW-0594">Phospholipid biosynthesis</keyword>
<keyword evidence="9" id="KW-1208">Phospholipid metabolism</keyword>
<evidence type="ECO:0000256" key="1">
    <source>
        <dbReference type="ARBA" id="ARBA00004141"/>
    </source>
</evidence>
<dbReference type="GO" id="GO:0032049">
    <property type="term" value="P:cardiolipin biosynthetic process"/>
    <property type="evidence" value="ECO:0007669"/>
    <property type="project" value="TreeGrafter"/>
</dbReference>
<evidence type="ECO:0000313" key="14">
    <source>
        <dbReference type="Proteomes" id="UP000053268"/>
    </source>
</evidence>
<dbReference type="PANTHER" id="PTHR14269">
    <property type="entry name" value="CDP-DIACYLGLYCEROL--GLYCEROL-3-PHOSPHATE 3-PHOSPHATIDYLTRANSFERASE-RELATED"/>
    <property type="match status" value="1"/>
</dbReference>
<reference evidence="13 14" key="1">
    <citation type="journal article" date="2015" name="Nat. Commun.">
        <title>Outbred genome sequencing and CRISPR/Cas9 gene editing in butterflies.</title>
        <authorList>
            <person name="Li X."/>
            <person name="Fan D."/>
            <person name="Zhang W."/>
            <person name="Liu G."/>
            <person name="Zhang L."/>
            <person name="Zhao L."/>
            <person name="Fang X."/>
            <person name="Chen L."/>
            <person name="Dong Y."/>
            <person name="Chen Y."/>
            <person name="Ding Y."/>
            <person name="Zhao R."/>
            <person name="Feng M."/>
            <person name="Zhu Y."/>
            <person name="Feng Y."/>
            <person name="Jiang X."/>
            <person name="Zhu D."/>
            <person name="Xiang H."/>
            <person name="Feng X."/>
            <person name="Li S."/>
            <person name="Wang J."/>
            <person name="Zhang G."/>
            <person name="Kronforst M.R."/>
            <person name="Wang W."/>
        </authorList>
    </citation>
    <scope>NUCLEOTIDE SEQUENCE [LARGE SCALE GENOMIC DNA]</scope>
    <source>
        <strain evidence="13">Ya'a_city_454_Px</strain>
        <tissue evidence="13">Whole body</tissue>
    </source>
</reference>
<evidence type="ECO:0000256" key="12">
    <source>
        <dbReference type="SAM" id="Phobius"/>
    </source>
</evidence>
<protein>
    <recommendedName>
        <fullName evidence="10">cardiolipin synthase (CMP-forming)</fullName>
        <ecNumber evidence="10">2.7.8.41</ecNumber>
    </recommendedName>
</protein>
<feature type="transmembrane region" description="Helical" evidence="12">
    <location>
        <begin position="272"/>
        <end position="290"/>
    </location>
</feature>
<evidence type="ECO:0000256" key="9">
    <source>
        <dbReference type="ARBA" id="ARBA00023264"/>
    </source>
</evidence>
<gene>
    <name evidence="13" type="ORF">RR46_13608</name>
</gene>
<keyword evidence="7 12" id="KW-0472">Membrane</keyword>
<keyword evidence="14" id="KW-1185">Reference proteome</keyword>
<feature type="transmembrane region" description="Helical" evidence="12">
    <location>
        <begin position="366"/>
        <end position="389"/>
    </location>
</feature>
<evidence type="ECO:0000256" key="6">
    <source>
        <dbReference type="ARBA" id="ARBA00023098"/>
    </source>
</evidence>
<dbReference type="InterPro" id="IPR043130">
    <property type="entry name" value="CDP-OH_PTrfase_TM_dom"/>
</dbReference>
<comment type="subcellular location">
    <subcellularLocation>
        <location evidence="1">Membrane</location>
        <topology evidence="1">Multi-pass membrane protein</topology>
    </subcellularLocation>
</comment>
<evidence type="ECO:0000256" key="7">
    <source>
        <dbReference type="ARBA" id="ARBA00023136"/>
    </source>
</evidence>
<evidence type="ECO:0000313" key="13">
    <source>
        <dbReference type="EMBL" id="KPI92387.1"/>
    </source>
</evidence>
<dbReference type="EMBL" id="KQ459604">
    <property type="protein sequence ID" value="KPI92387.1"/>
    <property type="molecule type" value="Genomic_DNA"/>
</dbReference>
<dbReference type="STRING" id="66420.A0A194PGF6"/>
<keyword evidence="2" id="KW-0444">Lipid biosynthesis</keyword>
<keyword evidence="3" id="KW-0808">Transferase</keyword>
<feature type="transmembrane region" description="Helical" evidence="12">
    <location>
        <begin position="342"/>
        <end position="360"/>
    </location>
</feature>
<name>A0A194PGF6_PAPXU</name>
<evidence type="ECO:0000256" key="11">
    <source>
        <dbReference type="ARBA" id="ARBA00047433"/>
    </source>
</evidence>
<comment type="catalytic activity">
    <reaction evidence="11">
        <text>a CDP-1,2-diacyl-sn-glycerol + a 1,2-diacyl-sn-glycero-3-phospho-(1'-sn-glycerol) = a cardiolipin + CMP + H(+)</text>
        <dbReference type="Rhea" id="RHEA:32931"/>
        <dbReference type="ChEBI" id="CHEBI:15378"/>
        <dbReference type="ChEBI" id="CHEBI:58332"/>
        <dbReference type="ChEBI" id="CHEBI:60377"/>
        <dbReference type="ChEBI" id="CHEBI:62237"/>
        <dbReference type="ChEBI" id="CHEBI:64716"/>
        <dbReference type="EC" id="2.7.8.41"/>
    </reaction>
</comment>
<dbReference type="PANTHER" id="PTHR14269:SF60">
    <property type="entry name" value="CARDIOLIPIN SYNTHASE (CMP-FORMING)"/>
    <property type="match status" value="1"/>
</dbReference>
<dbReference type="Proteomes" id="UP000053268">
    <property type="component" value="Unassembled WGS sequence"/>
</dbReference>
<keyword evidence="6" id="KW-0443">Lipid metabolism</keyword>
<evidence type="ECO:0000256" key="8">
    <source>
        <dbReference type="ARBA" id="ARBA00023209"/>
    </source>
</evidence>
<dbReference type="EC" id="2.7.8.41" evidence="10"/>
<dbReference type="Pfam" id="PF01066">
    <property type="entry name" value="CDP-OH_P_transf"/>
    <property type="match status" value="1"/>
</dbReference>